<feature type="transmembrane region" description="Helical" evidence="1">
    <location>
        <begin position="210"/>
        <end position="229"/>
    </location>
</feature>
<sequence length="336" mass="38180">MTAAFIDDKRLMQSLGRYREPRTARSIFELSVTLLPLLGIWLAMWVLLDVSYWLTLLLAAPAAAFLMRLFMIQHDCGHGAFFRWRAANDWVGRTLGVLTFTPYAFWRRTHAVHHAAVGNLDRRGMGDIDTLTVAEYAALDRMGRLKYRIYRNPLVIFGLIPGYLFLLHYRVPVGLMRAGYEPWASTMGTNVAIAALVIGLIWLLGLGPLLMIQGPVLLIAATLAVWFFYVQHQFEGTKWDHAEAWNFHEAALQGSSHYELPGPLAWFTGNIGVHHVHHLSSRIPFYRLSEVLDDHPELASVGRLTLLQSFRCATLALWDEKAGRLISFRELRLRSA</sequence>
<dbReference type="InterPro" id="IPR005804">
    <property type="entry name" value="FA_desaturase_dom"/>
</dbReference>
<keyword evidence="1" id="KW-0812">Transmembrane</keyword>
<gene>
    <name evidence="3" type="ORF">QO014_000646</name>
</gene>
<evidence type="ECO:0000313" key="3">
    <source>
        <dbReference type="EMBL" id="MDQ0436276.1"/>
    </source>
</evidence>
<evidence type="ECO:0000256" key="1">
    <source>
        <dbReference type="SAM" id="Phobius"/>
    </source>
</evidence>
<feature type="transmembrane region" description="Helical" evidence="1">
    <location>
        <begin position="27"/>
        <end position="46"/>
    </location>
</feature>
<dbReference type="EMBL" id="JAUSVO010000001">
    <property type="protein sequence ID" value="MDQ0436276.1"/>
    <property type="molecule type" value="Genomic_DNA"/>
</dbReference>
<feature type="transmembrane region" description="Helical" evidence="1">
    <location>
        <begin position="52"/>
        <end position="71"/>
    </location>
</feature>
<protein>
    <submittedName>
        <fullName evidence="3">Omega-6 fatty acid desaturase (Delta-12 desaturase)</fullName>
        <ecNumber evidence="3">1.14.19.-</ecNumber>
    </submittedName>
</protein>
<feature type="transmembrane region" description="Helical" evidence="1">
    <location>
        <begin position="183"/>
        <end position="203"/>
    </location>
</feature>
<name>A0ABU0H1U3_9HYPH</name>
<dbReference type="PANTHER" id="PTHR19353">
    <property type="entry name" value="FATTY ACID DESATURASE 2"/>
    <property type="match status" value="1"/>
</dbReference>
<dbReference type="Pfam" id="PF00487">
    <property type="entry name" value="FA_desaturase"/>
    <property type="match status" value="1"/>
</dbReference>
<dbReference type="EC" id="1.14.19.-" evidence="3"/>
<dbReference type="PANTHER" id="PTHR19353:SF73">
    <property type="entry name" value="FATTY ACID DESATURASE"/>
    <property type="match status" value="1"/>
</dbReference>
<organism evidence="3 4">
    <name type="scientific">Kaistia dalseonensis</name>
    <dbReference type="NCBI Taxonomy" id="410840"/>
    <lineage>
        <taxon>Bacteria</taxon>
        <taxon>Pseudomonadati</taxon>
        <taxon>Pseudomonadota</taxon>
        <taxon>Alphaproteobacteria</taxon>
        <taxon>Hyphomicrobiales</taxon>
        <taxon>Kaistiaceae</taxon>
        <taxon>Kaistia</taxon>
    </lineage>
</organism>
<proteinExistence type="predicted"/>
<keyword evidence="3" id="KW-0560">Oxidoreductase</keyword>
<keyword evidence="1" id="KW-1133">Transmembrane helix</keyword>
<evidence type="ECO:0000259" key="2">
    <source>
        <dbReference type="Pfam" id="PF00487"/>
    </source>
</evidence>
<reference evidence="3 4" key="1">
    <citation type="submission" date="2023-07" db="EMBL/GenBank/DDBJ databases">
        <title>Genomic Encyclopedia of Type Strains, Phase IV (KMG-IV): sequencing the most valuable type-strain genomes for metagenomic binning, comparative biology and taxonomic classification.</title>
        <authorList>
            <person name="Goeker M."/>
        </authorList>
    </citation>
    <scope>NUCLEOTIDE SEQUENCE [LARGE SCALE GENOMIC DNA]</scope>
    <source>
        <strain evidence="3 4">B6-8</strain>
    </source>
</reference>
<feature type="domain" description="Fatty acid desaturase" evidence="2">
    <location>
        <begin position="53"/>
        <end position="297"/>
    </location>
</feature>
<keyword evidence="1" id="KW-0472">Membrane</keyword>
<feature type="transmembrane region" description="Helical" evidence="1">
    <location>
        <begin position="149"/>
        <end position="171"/>
    </location>
</feature>
<dbReference type="CDD" id="cd03507">
    <property type="entry name" value="Delta12-FADS-like"/>
    <property type="match status" value="1"/>
</dbReference>
<comment type="caution">
    <text evidence="3">The sequence shown here is derived from an EMBL/GenBank/DDBJ whole genome shotgun (WGS) entry which is preliminary data.</text>
</comment>
<accession>A0ABU0H1U3</accession>
<dbReference type="RefSeq" id="WP_266347201.1">
    <property type="nucleotide sequence ID" value="NZ_JAPKNG010000001.1"/>
</dbReference>
<keyword evidence="4" id="KW-1185">Reference proteome</keyword>
<dbReference type="GO" id="GO:0016491">
    <property type="term" value="F:oxidoreductase activity"/>
    <property type="evidence" value="ECO:0007669"/>
    <property type="project" value="UniProtKB-KW"/>
</dbReference>
<evidence type="ECO:0000313" key="4">
    <source>
        <dbReference type="Proteomes" id="UP001241603"/>
    </source>
</evidence>
<dbReference type="Proteomes" id="UP001241603">
    <property type="component" value="Unassembled WGS sequence"/>
</dbReference>
<dbReference type="InterPro" id="IPR012171">
    <property type="entry name" value="Fatty_acid_desaturase"/>
</dbReference>